<dbReference type="Pfam" id="PF08299">
    <property type="entry name" value="Bac_DnaA_C"/>
    <property type="match status" value="1"/>
</dbReference>
<dbReference type="GO" id="GO:0006275">
    <property type="term" value="P:regulation of DNA replication"/>
    <property type="evidence" value="ECO:0007669"/>
    <property type="project" value="InterPro"/>
</dbReference>
<name>A0A4R3LZG5_9HYPH</name>
<protein>
    <submittedName>
        <fullName evidence="3">DnaA-like protein</fullName>
    </submittedName>
</protein>
<organism evidence="3 4">
    <name type="scientific">Tepidamorphus gemmatus</name>
    <dbReference type="NCBI Taxonomy" id="747076"/>
    <lineage>
        <taxon>Bacteria</taxon>
        <taxon>Pseudomonadati</taxon>
        <taxon>Pseudomonadota</taxon>
        <taxon>Alphaproteobacteria</taxon>
        <taxon>Hyphomicrobiales</taxon>
        <taxon>Tepidamorphaceae</taxon>
        <taxon>Tepidamorphus</taxon>
    </lineage>
</organism>
<evidence type="ECO:0000313" key="3">
    <source>
        <dbReference type="EMBL" id="TCT04157.1"/>
    </source>
</evidence>
<dbReference type="CDD" id="cd06571">
    <property type="entry name" value="Bac_DnaA_C"/>
    <property type="match status" value="1"/>
</dbReference>
<keyword evidence="4" id="KW-1185">Reference proteome</keyword>
<reference evidence="3 4" key="1">
    <citation type="submission" date="2019-03" db="EMBL/GenBank/DDBJ databases">
        <title>Genomic Encyclopedia of Type Strains, Phase IV (KMG-IV): sequencing the most valuable type-strain genomes for metagenomic binning, comparative biology and taxonomic classification.</title>
        <authorList>
            <person name="Goeker M."/>
        </authorList>
    </citation>
    <scope>NUCLEOTIDE SEQUENCE [LARGE SCALE GENOMIC DNA]</scope>
    <source>
        <strain evidence="3 4">DSM 19345</strain>
    </source>
</reference>
<dbReference type="AlphaFoldDB" id="A0A4R3LZG5"/>
<feature type="domain" description="Chromosomal replication initiator DnaA C-terminal" evidence="2">
    <location>
        <begin position="26"/>
        <end position="95"/>
    </location>
</feature>
<dbReference type="EMBL" id="SMAK01000016">
    <property type="protein sequence ID" value="TCT04157.1"/>
    <property type="molecule type" value="Genomic_DNA"/>
</dbReference>
<dbReference type="Proteomes" id="UP000295678">
    <property type="component" value="Unassembled WGS sequence"/>
</dbReference>
<sequence>MSDTVAAEPAQRGGPGRRPWPGPGDPYVRVTTEVARCFRVMPRALTSPERRGARETLARHVAMYLLNVVHARPYREIGERFGRHRTSVLYACARIEDRRDDPAFDRKLLRLECSLADSGRGQ</sequence>
<proteinExistence type="predicted"/>
<dbReference type="OrthoDB" id="8480222at2"/>
<accession>A0A4R3LZG5</accession>
<dbReference type="GO" id="GO:0043565">
    <property type="term" value="F:sequence-specific DNA binding"/>
    <property type="evidence" value="ECO:0007669"/>
    <property type="project" value="InterPro"/>
</dbReference>
<evidence type="ECO:0000259" key="2">
    <source>
        <dbReference type="SMART" id="SM00760"/>
    </source>
</evidence>
<evidence type="ECO:0000313" key="4">
    <source>
        <dbReference type="Proteomes" id="UP000295678"/>
    </source>
</evidence>
<dbReference type="GO" id="GO:0005524">
    <property type="term" value="F:ATP binding"/>
    <property type="evidence" value="ECO:0007669"/>
    <property type="project" value="InterPro"/>
</dbReference>
<comment type="caution">
    <text evidence="3">The sequence shown here is derived from an EMBL/GenBank/DDBJ whole genome shotgun (WGS) entry which is preliminary data.</text>
</comment>
<dbReference type="RefSeq" id="WP_132807859.1">
    <property type="nucleotide sequence ID" value="NZ_SMAK01000016.1"/>
</dbReference>
<dbReference type="InterPro" id="IPR013159">
    <property type="entry name" value="DnaA_C"/>
</dbReference>
<feature type="region of interest" description="Disordered" evidence="1">
    <location>
        <begin position="1"/>
        <end position="25"/>
    </location>
</feature>
<dbReference type="InterPro" id="IPR010921">
    <property type="entry name" value="Trp_repressor/repl_initiator"/>
</dbReference>
<gene>
    <name evidence="3" type="ORF">EDC22_11633</name>
</gene>
<dbReference type="GO" id="GO:0006270">
    <property type="term" value="P:DNA replication initiation"/>
    <property type="evidence" value="ECO:0007669"/>
    <property type="project" value="InterPro"/>
</dbReference>
<dbReference type="Gene3D" id="1.10.1750.10">
    <property type="match status" value="1"/>
</dbReference>
<evidence type="ECO:0000256" key="1">
    <source>
        <dbReference type="SAM" id="MobiDB-lite"/>
    </source>
</evidence>
<dbReference type="SMART" id="SM00760">
    <property type="entry name" value="Bac_DnaA_C"/>
    <property type="match status" value="1"/>
</dbReference>
<dbReference type="SUPFAM" id="SSF48295">
    <property type="entry name" value="TrpR-like"/>
    <property type="match status" value="1"/>
</dbReference>